<evidence type="ECO:0000256" key="7">
    <source>
        <dbReference type="ARBA" id="ARBA00023141"/>
    </source>
</evidence>
<sequence length="279" mass="30297">MTVLDDIIAGVREDLEERRRAVSLDELKDRVSSVSPARDAVSALRGPDRDTVEIIAEVKRASPSAGDLNGIPEPATLAHEYEAGGAAAISVLTESRRFKGSLEDLDAVRSEVSIPILRKDFTIDPYMIWEARAHGADLVLLIVAALSDQELHEYLELTHRLGMNAIVEAHTADEIERAVEAGANIVGVNVRNLKTLETDKTHFASLASHLPEGPVIIAESGVAEPSDVADYGRQGAEVVLVGEALVRHSDPRDAVGEFKNQGRKARAAYWEEKDARDGR</sequence>
<comment type="pathway">
    <text evidence="2 9">Amino-acid biosynthesis; L-tryptophan biosynthesis; L-tryptophan from chorismate: step 4/5.</text>
</comment>
<evidence type="ECO:0000256" key="5">
    <source>
        <dbReference type="ARBA" id="ARBA00022793"/>
    </source>
</evidence>
<dbReference type="OrthoDB" id="9804217at2"/>
<keyword evidence="8 9" id="KW-0456">Lyase</keyword>
<dbReference type="EC" id="4.1.1.48" evidence="9"/>
<dbReference type="Proteomes" id="UP000462152">
    <property type="component" value="Unassembled WGS sequence"/>
</dbReference>
<dbReference type="Pfam" id="PF00218">
    <property type="entry name" value="IGPS"/>
    <property type="match status" value="1"/>
</dbReference>
<dbReference type="Gene3D" id="3.20.20.70">
    <property type="entry name" value="Aldolase class I"/>
    <property type="match status" value="1"/>
</dbReference>
<dbReference type="GO" id="GO:0004425">
    <property type="term" value="F:indole-3-glycerol-phosphate synthase activity"/>
    <property type="evidence" value="ECO:0007669"/>
    <property type="project" value="UniProtKB-UniRule"/>
</dbReference>
<dbReference type="RefSeq" id="WP_129315486.1">
    <property type="nucleotide sequence ID" value="NZ_NOIQ01000008.1"/>
</dbReference>
<dbReference type="NCBIfam" id="NF001377">
    <property type="entry name" value="PRK00278.2-4"/>
    <property type="match status" value="1"/>
</dbReference>
<proteinExistence type="inferred from homology"/>
<evidence type="ECO:0000256" key="2">
    <source>
        <dbReference type="ARBA" id="ARBA00004696"/>
    </source>
</evidence>
<protein>
    <recommendedName>
        <fullName evidence="9">Indole-3-glycerol phosphate synthase</fullName>
        <shortName evidence="9">IGPS</shortName>
        <ecNumber evidence="9">4.1.1.48</ecNumber>
    </recommendedName>
</protein>
<dbReference type="FunFam" id="3.20.20.70:FF:000024">
    <property type="entry name" value="Indole-3-glycerol phosphate synthase"/>
    <property type="match status" value="1"/>
</dbReference>
<evidence type="ECO:0000256" key="1">
    <source>
        <dbReference type="ARBA" id="ARBA00001633"/>
    </source>
</evidence>
<dbReference type="GO" id="GO:0004640">
    <property type="term" value="F:phosphoribosylanthranilate isomerase activity"/>
    <property type="evidence" value="ECO:0007669"/>
    <property type="project" value="TreeGrafter"/>
</dbReference>
<reference evidence="11 12" key="1">
    <citation type="submission" date="2019-12" db="EMBL/GenBank/DDBJ databases">
        <authorList>
            <person name="Li J."/>
            <person name="Shi Y."/>
            <person name="Xu G."/>
            <person name="Xiao D."/>
            <person name="Ran X."/>
        </authorList>
    </citation>
    <scope>NUCLEOTIDE SEQUENCE [LARGE SCALE GENOMIC DNA]</scope>
    <source>
        <strain evidence="11 12">JCM 15915</strain>
    </source>
</reference>
<comment type="catalytic activity">
    <reaction evidence="1 9">
        <text>1-(2-carboxyphenylamino)-1-deoxy-D-ribulose 5-phosphate + H(+) = (1S,2R)-1-C-(indol-3-yl)glycerol 3-phosphate + CO2 + H2O</text>
        <dbReference type="Rhea" id="RHEA:23476"/>
        <dbReference type="ChEBI" id="CHEBI:15377"/>
        <dbReference type="ChEBI" id="CHEBI:15378"/>
        <dbReference type="ChEBI" id="CHEBI:16526"/>
        <dbReference type="ChEBI" id="CHEBI:58613"/>
        <dbReference type="ChEBI" id="CHEBI:58866"/>
        <dbReference type="EC" id="4.1.1.48"/>
    </reaction>
</comment>
<dbReference type="AlphaFoldDB" id="A0A7K1LHS3"/>
<evidence type="ECO:0000256" key="3">
    <source>
        <dbReference type="ARBA" id="ARBA00008737"/>
    </source>
</evidence>
<name>A0A7K1LHS3_9MICC</name>
<comment type="caution">
    <text evidence="11">The sequence shown here is derived from an EMBL/GenBank/DDBJ whole genome shotgun (WGS) entry which is preliminary data.</text>
</comment>
<dbReference type="SUPFAM" id="SSF51366">
    <property type="entry name" value="Ribulose-phoshate binding barrel"/>
    <property type="match status" value="1"/>
</dbReference>
<feature type="domain" description="Indole-3-glycerol phosphate synthase" evidence="10">
    <location>
        <begin position="4"/>
        <end position="257"/>
    </location>
</feature>
<evidence type="ECO:0000256" key="4">
    <source>
        <dbReference type="ARBA" id="ARBA00022605"/>
    </source>
</evidence>
<dbReference type="NCBIfam" id="NF001369">
    <property type="entry name" value="PRK00278.1-1"/>
    <property type="match status" value="1"/>
</dbReference>
<evidence type="ECO:0000313" key="11">
    <source>
        <dbReference type="EMBL" id="MUN54729.1"/>
    </source>
</evidence>
<keyword evidence="5 9" id="KW-0210">Decarboxylase</keyword>
<organism evidence="11 12">
    <name type="scientific">Rothia koreensis</name>
    <dbReference type="NCBI Taxonomy" id="592378"/>
    <lineage>
        <taxon>Bacteria</taxon>
        <taxon>Bacillati</taxon>
        <taxon>Actinomycetota</taxon>
        <taxon>Actinomycetes</taxon>
        <taxon>Micrococcales</taxon>
        <taxon>Micrococcaceae</taxon>
        <taxon>Rothia</taxon>
    </lineage>
</organism>
<keyword evidence="6 9" id="KW-0822">Tryptophan biosynthesis</keyword>
<dbReference type="InterPro" id="IPR045186">
    <property type="entry name" value="Indole-3-glycerol_P_synth"/>
</dbReference>
<dbReference type="PANTHER" id="PTHR22854">
    <property type="entry name" value="TRYPTOPHAN BIOSYNTHESIS PROTEIN"/>
    <property type="match status" value="1"/>
</dbReference>
<keyword evidence="7 9" id="KW-0057">Aromatic amino acid biosynthesis</keyword>
<evidence type="ECO:0000256" key="6">
    <source>
        <dbReference type="ARBA" id="ARBA00022822"/>
    </source>
</evidence>
<dbReference type="InterPro" id="IPR001468">
    <property type="entry name" value="Indole-3-GlycerolPSynthase_CS"/>
</dbReference>
<gene>
    <name evidence="9 11" type="primary">trpC</name>
    <name evidence="11" type="ORF">GMA10_05815</name>
</gene>
<evidence type="ECO:0000256" key="8">
    <source>
        <dbReference type="ARBA" id="ARBA00023239"/>
    </source>
</evidence>
<dbReference type="InterPro" id="IPR013785">
    <property type="entry name" value="Aldolase_TIM"/>
</dbReference>
<evidence type="ECO:0000256" key="9">
    <source>
        <dbReference type="HAMAP-Rule" id="MF_00134"/>
    </source>
</evidence>
<dbReference type="HAMAP" id="MF_00134_B">
    <property type="entry name" value="IGPS_B"/>
    <property type="match status" value="1"/>
</dbReference>
<dbReference type="InterPro" id="IPR013798">
    <property type="entry name" value="Indole-3-glycerol_P_synth_dom"/>
</dbReference>
<keyword evidence="12" id="KW-1185">Reference proteome</keyword>
<dbReference type="InterPro" id="IPR011060">
    <property type="entry name" value="RibuloseP-bd_barrel"/>
</dbReference>
<keyword evidence="4 9" id="KW-0028">Amino-acid biosynthesis</keyword>
<dbReference type="CDD" id="cd00331">
    <property type="entry name" value="IGPS"/>
    <property type="match status" value="1"/>
</dbReference>
<comment type="similarity">
    <text evidence="3 9">Belongs to the TrpC family.</text>
</comment>
<evidence type="ECO:0000313" key="12">
    <source>
        <dbReference type="Proteomes" id="UP000462152"/>
    </source>
</evidence>
<evidence type="ECO:0000259" key="10">
    <source>
        <dbReference type="Pfam" id="PF00218"/>
    </source>
</evidence>
<dbReference type="GO" id="GO:0000162">
    <property type="term" value="P:L-tryptophan biosynthetic process"/>
    <property type="evidence" value="ECO:0007669"/>
    <property type="project" value="UniProtKB-UniRule"/>
</dbReference>
<accession>A0A7K1LHS3</accession>
<dbReference type="EMBL" id="WOGT01000002">
    <property type="protein sequence ID" value="MUN54729.1"/>
    <property type="molecule type" value="Genomic_DNA"/>
</dbReference>
<dbReference type="PROSITE" id="PS00614">
    <property type="entry name" value="IGPS"/>
    <property type="match status" value="1"/>
</dbReference>
<dbReference type="UniPathway" id="UPA00035">
    <property type="reaction ID" value="UER00043"/>
</dbReference>
<dbReference type="PANTHER" id="PTHR22854:SF2">
    <property type="entry name" value="INDOLE-3-GLYCEROL-PHOSPHATE SYNTHASE"/>
    <property type="match status" value="1"/>
</dbReference>